<sequence>MMGLEMFAGQLEQFIEFTTRVAVGLLLIGLGVYLGNVAAKFVRDSGNQGADQLATVARVAIVIFAGAMGLERMGLSSSIVNVAFGSLLGGLGNPFRMGRSRYSETLTGALRRIVTLEFRDPIPPRLFQ</sequence>
<comment type="caution">
    <text evidence="2">The sequence shown here is derived from an EMBL/GenBank/DDBJ whole genome shotgun (WGS) entry which is preliminary data.</text>
</comment>
<keyword evidence="1" id="KW-0812">Transmembrane</keyword>
<evidence type="ECO:0000313" key="2">
    <source>
        <dbReference type="EMBL" id="TWT50484.1"/>
    </source>
</evidence>
<proteinExistence type="predicted"/>
<dbReference type="AlphaFoldDB" id="A0A5C5WI52"/>
<evidence type="ECO:0000256" key="1">
    <source>
        <dbReference type="SAM" id="Phobius"/>
    </source>
</evidence>
<feature type="transmembrane region" description="Helical" evidence="1">
    <location>
        <begin position="20"/>
        <end position="41"/>
    </location>
</feature>
<keyword evidence="3" id="KW-1185">Reference proteome</keyword>
<name>A0A5C5WI52_9BACT</name>
<keyword evidence="1" id="KW-1133">Transmembrane helix</keyword>
<reference evidence="2 3" key="1">
    <citation type="submission" date="2019-02" db="EMBL/GenBank/DDBJ databases">
        <title>Deep-cultivation of Planctomycetes and their phenomic and genomic characterization uncovers novel biology.</title>
        <authorList>
            <person name="Wiegand S."/>
            <person name="Jogler M."/>
            <person name="Boedeker C."/>
            <person name="Pinto D."/>
            <person name="Vollmers J."/>
            <person name="Rivas-Marin E."/>
            <person name="Kohn T."/>
            <person name="Peeters S.H."/>
            <person name="Heuer A."/>
            <person name="Rast P."/>
            <person name="Oberbeckmann S."/>
            <person name="Bunk B."/>
            <person name="Jeske O."/>
            <person name="Meyerdierks A."/>
            <person name="Storesund J.E."/>
            <person name="Kallscheuer N."/>
            <person name="Luecker S."/>
            <person name="Lage O.M."/>
            <person name="Pohl T."/>
            <person name="Merkel B.J."/>
            <person name="Hornburger P."/>
            <person name="Mueller R.-W."/>
            <person name="Bruemmer F."/>
            <person name="Labrenz M."/>
            <person name="Spormann A.M."/>
            <person name="Op Den Camp H."/>
            <person name="Overmann J."/>
            <person name="Amann R."/>
            <person name="Jetten M.S.M."/>
            <person name="Mascher T."/>
            <person name="Medema M.H."/>
            <person name="Devos D.P."/>
            <person name="Kaster A.-K."/>
            <person name="Ovreas L."/>
            <person name="Rohde M."/>
            <person name="Galperin M.Y."/>
            <person name="Jogler C."/>
        </authorList>
    </citation>
    <scope>NUCLEOTIDE SEQUENCE [LARGE SCALE GENOMIC DNA]</scope>
    <source>
        <strain evidence="2 3">Pla22</strain>
    </source>
</reference>
<organism evidence="2 3">
    <name type="scientific">Rubripirellula amarantea</name>
    <dbReference type="NCBI Taxonomy" id="2527999"/>
    <lineage>
        <taxon>Bacteria</taxon>
        <taxon>Pseudomonadati</taxon>
        <taxon>Planctomycetota</taxon>
        <taxon>Planctomycetia</taxon>
        <taxon>Pirellulales</taxon>
        <taxon>Pirellulaceae</taxon>
        <taxon>Rubripirellula</taxon>
    </lineage>
</organism>
<dbReference type="Proteomes" id="UP000316598">
    <property type="component" value="Unassembled WGS sequence"/>
</dbReference>
<feature type="transmembrane region" description="Helical" evidence="1">
    <location>
        <begin position="76"/>
        <end position="95"/>
    </location>
</feature>
<protein>
    <submittedName>
        <fullName evidence="2">Uncharacterized protein</fullName>
    </submittedName>
</protein>
<accession>A0A5C5WI52</accession>
<keyword evidence="1" id="KW-0472">Membrane</keyword>
<dbReference type="EMBL" id="SJPI01000002">
    <property type="protein sequence ID" value="TWT50484.1"/>
    <property type="molecule type" value="Genomic_DNA"/>
</dbReference>
<gene>
    <name evidence="2" type="ORF">Pla22_32270</name>
</gene>
<evidence type="ECO:0000313" key="3">
    <source>
        <dbReference type="Proteomes" id="UP000316598"/>
    </source>
</evidence>